<reference evidence="1" key="2">
    <citation type="submission" date="2011-10" db="EMBL/GenBank/DDBJ databases">
        <title>The Genome Sequence of Granulicatella elegans ATCC 700633.</title>
        <authorList>
            <consortium name="The Broad Institute Genome Sequencing Platform"/>
            <consortium name="The Broad Institute Genome Sequencing Center for Infectious Disease"/>
            <person name="Earl A."/>
            <person name="Ward D."/>
            <person name="Feldgarden M."/>
            <person name="Gevers D."/>
            <person name="Sibley C.D."/>
            <person name="Field T.R."/>
            <person name="Grinwis M."/>
            <person name="Eshaghurshan C.S."/>
            <person name="Surette M.G."/>
            <person name="Young S.K."/>
            <person name="Zeng Q."/>
            <person name="Gargeya S."/>
            <person name="Fitzgerald M."/>
            <person name="Haas B."/>
            <person name="Abouelleil A."/>
            <person name="Alvarado L."/>
            <person name="Arachchi H.M."/>
            <person name="Berlin A."/>
            <person name="Brown A."/>
            <person name="Chapman S.B."/>
            <person name="Chen Z."/>
            <person name="Dunbar C."/>
            <person name="Freedman E."/>
            <person name="Gearin G."/>
            <person name="Goldberg J."/>
            <person name="Griggs A."/>
            <person name="Gujja S."/>
            <person name="Heiman D."/>
            <person name="Howarth C."/>
            <person name="Larson L."/>
            <person name="Lui A."/>
            <person name="MacDonald P.J.P."/>
            <person name="Montmayeur A."/>
            <person name="Murphy C."/>
            <person name="Neiman D."/>
            <person name="Pearson M."/>
            <person name="Priest M."/>
            <person name="Roberts A."/>
            <person name="Saif S."/>
            <person name="Shea T."/>
            <person name="Shenoy N."/>
            <person name="Sisk P."/>
            <person name="Stolte C."/>
            <person name="Sykes S."/>
            <person name="Wortman J."/>
            <person name="Nusbaum C."/>
            <person name="Birren B."/>
        </authorList>
    </citation>
    <scope>NUCLEOTIDE SEQUENCE [LARGE SCALE GENOMIC DNA]</scope>
    <source>
        <strain evidence="1">ATCC 700633</strain>
    </source>
</reference>
<dbReference type="HOGENOM" id="CLU_1487071_0_0_9"/>
<dbReference type="SUPFAM" id="SSF88659">
    <property type="entry name" value="Sigma3 and sigma4 domains of RNA polymerase sigma factors"/>
    <property type="match status" value="1"/>
</dbReference>
<comment type="caution">
    <text evidence="1">The sequence shown here is derived from an EMBL/GenBank/DDBJ whole genome shotgun (WGS) entry which is preliminary data.</text>
</comment>
<sequence>MEYWEMPAEWSEEYLQTFEPVLYSVLRGYHVSNTNSEYQDLLQLGRILILETFQRLGGNPLEEQRYIYASYIKRGFTWICLREFSKENQQKMRECSDESLEFMLGSDSDIQGQLETSEELGKLYELLTPRQKKTLELFLEQSDSIKELAELEGRCKSKYYRDRQAIQKKYQQWIKGGNLNG</sequence>
<evidence type="ECO:0000313" key="2">
    <source>
        <dbReference type="Proteomes" id="UP000002939"/>
    </source>
</evidence>
<dbReference type="OrthoDB" id="2248780at2"/>
<evidence type="ECO:0000313" key="1">
    <source>
        <dbReference type="EMBL" id="EEW92388.1"/>
    </source>
</evidence>
<dbReference type="AlphaFoldDB" id="D0BNP5"/>
<accession>D0BNP5</accession>
<name>D0BNP5_9LACT</name>
<proteinExistence type="predicted"/>
<dbReference type="STRING" id="626369.HMPREF0446_01580"/>
<organism evidence="1 2">
    <name type="scientific">Granulicatella elegans ATCC 700633</name>
    <dbReference type="NCBI Taxonomy" id="626369"/>
    <lineage>
        <taxon>Bacteria</taxon>
        <taxon>Bacillati</taxon>
        <taxon>Bacillota</taxon>
        <taxon>Bacilli</taxon>
        <taxon>Lactobacillales</taxon>
        <taxon>Carnobacteriaceae</taxon>
        <taxon>Granulicatella</taxon>
    </lineage>
</organism>
<keyword evidence="2" id="KW-1185">Reference proteome</keyword>
<dbReference type="RefSeq" id="WP_006703856.1">
    <property type="nucleotide sequence ID" value="NZ_KI391971.1"/>
</dbReference>
<gene>
    <name evidence="1" type="ORF">HMPREF0446_01580</name>
</gene>
<reference evidence="1" key="1">
    <citation type="submission" date="2009-09" db="EMBL/GenBank/DDBJ databases">
        <authorList>
            <consortium name="The Broad Institute Genome Sequencing Platform"/>
            <person name="Ward D."/>
            <person name="Feldgarden M."/>
            <person name="Earl A."/>
            <person name="Young S.K."/>
            <person name="Zeng Q."/>
            <person name="Koehrsen M."/>
            <person name="Alvarado L."/>
            <person name="Berlin A."/>
            <person name="Bochicchio J."/>
            <person name="Borenstein D."/>
            <person name="Chapman S.B."/>
            <person name="Chen Z."/>
            <person name="Engels R."/>
            <person name="Freedman E."/>
            <person name="Gellesch M."/>
            <person name="Goldberg J."/>
            <person name="Griggs A."/>
            <person name="Gujja S."/>
            <person name="Heilman E."/>
            <person name="Heiman D."/>
            <person name="Hepburn T."/>
            <person name="Howarth C."/>
            <person name="Jen D."/>
            <person name="Larson L."/>
            <person name="Lewis B."/>
            <person name="Mehta T."/>
            <person name="Park D."/>
            <person name="Pearson M."/>
            <person name="Roberts A."/>
            <person name="Saif S."/>
            <person name="Shea T."/>
            <person name="Shenoy N."/>
            <person name="Sisk P."/>
            <person name="Stolte C."/>
            <person name="Sykes S."/>
            <person name="Thomson T."/>
            <person name="Walk T."/>
            <person name="White J."/>
            <person name="Yandava C."/>
            <person name="Sibley C.D."/>
            <person name="Field T.R."/>
            <person name="Grinwis M."/>
            <person name="Eshaghurshan C.S."/>
            <person name="Surette M.G."/>
            <person name="Haas B."/>
            <person name="Nusbaum C."/>
            <person name="Birren B."/>
        </authorList>
    </citation>
    <scope>NUCLEOTIDE SEQUENCE [LARGE SCALE GENOMIC DNA]</scope>
    <source>
        <strain evidence="1">ATCC 700633</strain>
    </source>
</reference>
<protein>
    <submittedName>
        <fullName evidence="1">Uncharacterized protein</fullName>
    </submittedName>
</protein>
<dbReference type="EMBL" id="ACRF02000017">
    <property type="protein sequence ID" value="EEW92388.1"/>
    <property type="molecule type" value="Genomic_DNA"/>
</dbReference>
<dbReference type="eggNOG" id="ENOG503311F">
    <property type="taxonomic scope" value="Bacteria"/>
</dbReference>
<dbReference type="InterPro" id="IPR013324">
    <property type="entry name" value="RNA_pol_sigma_r3/r4-like"/>
</dbReference>
<dbReference type="Proteomes" id="UP000002939">
    <property type="component" value="Unassembled WGS sequence"/>
</dbReference>